<dbReference type="EMBL" id="JAOAOG010000166">
    <property type="protein sequence ID" value="KAJ6244008.1"/>
    <property type="molecule type" value="Genomic_DNA"/>
</dbReference>
<reference evidence="1" key="1">
    <citation type="submission" date="2022-08" db="EMBL/GenBank/DDBJ databases">
        <title>Novel sulfate-reducing endosymbionts in the free-living metamonad Anaeramoeba.</title>
        <authorList>
            <person name="Jerlstrom-Hultqvist J."/>
            <person name="Cepicka I."/>
            <person name="Gallot-Lavallee L."/>
            <person name="Salas-Leiva D."/>
            <person name="Curtis B.A."/>
            <person name="Zahonova K."/>
            <person name="Pipaliya S."/>
            <person name="Dacks J."/>
            <person name="Roger A.J."/>
        </authorList>
    </citation>
    <scope>NUCLEOTIDE SEQUENCE</scope>
    <source>
        <strain evidence="1">Schooner1</strain>
    </source>
</reference>
<organism evidence="1 2">
    <name type="scientific">Anaeramoeba flamelloides</name>
    <dbReference type="NCBI Taxonomy" id="1746091"/>
    <lineage>
        <taxon>Eukaryota</taxon>
        <taxon>Metamonada</taxon>
        <taxon>Anaeramoebidae</taxon>
        <taxon>Anaeramoeba</taxon>
    </lineage>
</organism>
<accession>A0ABQ8YHD8</accession>
<keyword evidence="2" id="KW-1185">Reference proteome</keyword>
<evidence type="ECO:0000313" key="1">
    <source>
        <dbReference type="EMBL" id="KAJ6244008.1"/>
    </source>
</evidence>
<dbReference type="Proteomes" id="UP001150062">
    <property type="component" value="Unassembled WGS sequence"/>
</dbReference>
<comment type="caution">
    <text evidence="1">The sequence shown here is derived from an EMBL/GenBank/DDBJ whole genome shotgun (WGS) entry which is preliminary data.</text>
</comment>
<gene>
    <name evidence="1" type="ORF">M0813_21266</name>
</gene>
<proteinExistence type="predicted"/>
<name>A0ABQ8YHD8_9EUKA</name>
<evidence type="ECO:0000313" key="2">
    <source>
        <dbReference type="Proteomes" id="UP001150062"/>
    </source>
</evidence>
<protein>
    <submittedName>
        <fullName evidence="1">Uncharacterized protein</fullName>
    </submittedName>
</protein>
<sequence length="135" mass="15669">MGVDGIDDNDFLDDLLKNIDFNSPQTQKNKKEFDKKSKLISYQNNTDDKQENVGEKMKNLVSDEEQPEIDFDFGLDLKRILSKKQINFGTTTRMKSKIFSHKDLDNILTEKDSTDEIISTSIEMNKENKTSRNKK</sequence>